<proteinExistence type="predicted"/>
<gene>
    <name evidence="1" type="ORF">HH800_01755</name>
</gene>
<evidence type="ECO:0000313" key="1">
    <source>
        <dbReference type="EMBL" id="QJR01032.1"/>
    </source>
</evidence>
<organism evidence="1 2">
    <name type="scientific">Sphingobium yanoikuyae</name>
    <name type="common">Sphingomonas yanoikuyae</name>
    <dbReference type="NCBI Taxonomy" id="13690"/>
    <lineage>
        <taxon>Bacteria</taxon>
        <taxon>Pseudomonadati</taxon>
        <taxon>Pseudomonadota</taxon>
        <taxon>Alphaproteobacteria</taxon>
        <taxon>Sphingomonadales</taxon>
        <taxon>Sphingomonadaceae</taxon>
        <taxon>Sphingobium</taxon>
    </lineage>
</organism>
<accession>A0A6M4G122</accession>
<reference evidence="1 2" key="1">
    <citation type="submission" date="2020-04" db="EMBL/GenBank/DDBJ databases">
        <title>The Whole Genome Analysis of High salt-tolerant Sphingobium yanoikuyae YC-XJ2 with Aryl organophosphorus flame retardants (aryl-OPFRs)-degrading capacity and characteristics of Related phosphotriesterase.</title>
        <authorList>
            <person name="Li X."/>
        </authorList>
    </citation>
    <scope>NUCLEOTIDE SEQUENCE [LARGE SCALE GENOMIC DNA]</scope>
    <source>
        <strain evidence="1 2">YC-XJ2</strain>
    </source>
</reference>
<dbReference type="RefSeq" id="WP_169860001.1">
    <property type="nucleotide sequence ID" value="NZ_CP053021.1"/>
</dbReference>
<protein>
    <submittedName>
        <fullName evidence="1">Uncharacterized protein</fullName>
    </submittedName>
</protein>
<name>A0A6M4G122_SPHYA</name>
<evidence type="ECO:0000313" key="2">
    <source>
        <dbReference type="Proteomes" id="UP000502611"/>
    </source>
</evidence>
<dbReference type="EMBL" id="CP053021">
    <property type="protein sequence ID" value="QJR01032.1"/>
    <property type="molecule type" value="Genomic_DNA"/>
</dbReference>
<dbReference type="AlphaFoldDB" id="A0A6M4G122"/>
<dbReference type="Proteomes" id="UP000502611">
    <property type="component" value="Chromosome"/>
</dbReference>
<sequence>MTAPDETGTSQPEFMFPEVMEAVSRTIAAKTEEIIRAADAGEPPVIVLIPELGDMISEGFYWRRADAAIKSLLSAEFEVAGKKPVGLVGLPRGRCYRRVSTG</sequence>